<comment type="caution">
    <text evidence="2">The sequence shown here is derived from an EMBL/GenBank/DDBJ whole genome shotgun (WGS) entry which is preliminary data.</text>
</comment>
<dbReference type="Pfam" id="PF00501">
    <property type="entry name" value="AMP-binding"/>
    <property type="match status" value="1"/>
</dbReference>
<accession>A0A8X6N6G5</accession>
<dbReference type="EMBL" id="BMAW01005988">
    <property type="protein sequence ID" value="GFS96901.1"/>
    <property type="molecule type" value="Genomic_DNA"/>
</dbReference>
<protein>
    <submittedName>
        <fullName evidence="2">Acetoacetyl-CoA synthetase</fullName>
    </submittedName>
</protein>
<organism evidence="2 3">
    <name type="scientific">Nephila pilipes</name>
    <name type="common">Giant wood spider</name>
    <name type="synonym">Nephila maculata</name>
    <dbReference type="NCBI Taxonomy" id="299642"/>
    <lineage>
        <taxon>Eukaryota</taxon>
        <taxon>Metazoa</taxon>
        <taxon>Ecdysozoa</taxon>
        <taxon>Arthropoda</taxon>
        <taxon>Chelicerata</taxon>
        <taxon>Arachnida</taxon>
        <taxon>Araneae</taxon>
        <taxon>Araneomorphae</taxon>
        <taxon>Entelegynae</taxon>
        <taxon>Araneoidea</taxon>
        <taxon>Nephilidae</taxon>
        <taxon>Nephila</taxon>
    </lineage>
</organism>
<reference evidence="2" key="1">
    <citation type="submission" date="2020-08" db="EMBL/GenBank/DDBJ databases">
        <title>Multicomponent nature underlies the extraordinary mechanical properties of spider dragline silk.</title>
        <authorList>
            <person name="Kono N."/>
            <person name="Nakamura H."/>
            <person name="Mori M."/>
            <person name="Yoshida Y."/>
            <person name="Ohtoshi R."/>
            <person name="Malay A.D."/>
            <person name="Moran D.A.P."/>
            <person name="Tomita M."/>
            <person name="Numata K."/>
            <person name="Arakawa K."/>
        </authorList>
    </citation>
    <scope>NUCLEOTIDE SEQUENCE</scope>
</reference>
<dbReference type="PANTHER" id="PTHR42921">
    <property type="entry name" value="ACETOACETYL-COA SYNTHETASE"/>
    <property type="match status" value="1"/>
</dbReference>
<evidence type="ECO:0000259" key="1">
    <source>
        <dbReference type="Pfam" id="PF00501"/>
    </source>
</evidence>
<sequence>AALKRFQQIRPKVFLTVDRYPQGGEEVELLPKVKEIVKGLPTLKKVLIVASKPDSHSKDISAIKNSCFLDDFLKLGIEKDGSVPPMTFEQVSFSHPVTINYTSGTTGLPKAVVHGSGILMSAYGMSVINLDCDRDSRWLWTMPMGTAVWIFHAAMHFLGQTLVIYEGDPYFQPLTSLWDIIEKWKISRTLIVSKIVNEFQKRGLLPNKNQDLSSLKCIFTGISAAKIQTFDFMKEVSEDLMYTTTYGSTESMSFCLINTFSLPAYKGEINAVNLGIFLQVVDKTGNPVVGEMGDMVISKPMPSLPIGFWGDSDGSAYREKYFSKYSGVFTTGDCAIINPVTKNWIICCRSDETLNPKGTRYGSSEIYDIVEVFPEVQDSLCVSQYNKDMEERAILFLKFREGYSYNEKLIARIRKAIEKHLSFLHVPDVIIEIQEIPYSITEKKAEIIVKKIINNQPFNQDTVRNPECLKYYFNIPALQGF</sequence>
<dbReference type="InterPro" id="IPR045851">
    <property type="entry name" value="AMP-bd_C_sf"/>
</dbReference>
<dbReference type="OrthoDB" id="10253869at2759"/>
<dbReference type="PANTHER" id="PTHR42921:SF1">
    <property type="entry name" value="ACETOACETYL-COA SYNTHETASE"/>
    <property type="match status" value="1"/>
</dbReference>
<dbReference type="InterPro" id="IPR020845">
    <property type="entry name" value="AMP-binding_CS"/>
</dbReference>
<feature type="non-terminal residue" evidence="2">
    <location>
        <position position="481"/>
    </location>
</feature>
<gene>
    <name evidence="2" type="primary">AACS</name>
    <name evidence="2" type="ORF">NPIL_326941</name>
</gene>
<dbReference type="Gene3D" id="3.40.50.12780">
    <property type="entry name" value="N-terminal domain of ligase-like"/>
    <property type="match status" value="1"/>
</dbReference>
<dbReference type="PROSITE" id="PS00455">
    <property type="entry name" value="AMP_BINDING"/>
    <property type="match status" value="1"/>
</dbReference>
<dbReference type="AlphaFoldDB" id="A0A8X6N6G5"/>
<evidence type="ECO:0000313" key="3">
    <source>
        <dbReference type="Proteomes" id="UP000887013"/>
    </source>
</evidence>
<dbReference type="SUPFAM" id="SSF56801">
    <property type="entry name" value="Acetyl-CoA synthetase-like"/>
    <property type="match status" value="1"/>
</dbReference>
<keyword evidence="3" id="KW-1185">Reference proteome</keyword>
<name>A0A8X6N6G5_NEPPI</name>
<dbReference type="InterPro" id="IPR042099">
    <property type="entry name" value="ANL_N_sf"/>
</dbReference>
<dbReference type="Gene3D" id="3.30.300.30">
    <property type="match status" value="1"/>
</dbReference>
<evidence type="ECO:0000313" key="2">
    <source>
        <dbReference type="EMBL" id="GFS96901.1"/>
    </source>
</evidence>
<feature type="domain" description="AMP-dependent synthetase/ligase" evidence="1">
    <location>
        <begin position="7"/>
        <end position="300"/>
    </location>
</feature>
<dbReference type="GO" id="GO:0030729">
    <property type="term" value="F:acetoacetate-CoA ligase activity"/>
    <property type="evidence" value="ECO:0007669"/>
    <property type="project" value="TreeGrafter"/>
</dbReference>
<dbReference type="InterPro" id="IPR000873">
    <property type="entry name" value="AMP-dep_synth/lig_dom"/>
</dbReference>
<proteinExistence type="predicted"/>
<dbReference type="Proteomes" id="UP000887013">
    <property type="component" value="Unassembled WGS sequence"/>
</dbReference>